<feature type="compositionally biased region" description="Pro residues" evidence="1">
    <location>
        <begin position="140"/>
        <end position="152"/>
    </location>
</feature>
<protein>
    <submittedName>
        <fullName evidence="2">Uncharacterized protein</fullName>
    </submittedName>
</protein>
<gene>
    <name evidence="2" type="ORF">HOLleu_02323</name>
</gene>
<feature type="region of interest" description="Disordered" evidence="1">
    <location>
        <begin position="129"/>
        <end position="152"/>
    </location>
</feature>
<sequence length="152" mass="17949">MRKKSRRRRRRRWCGTWRKLYQRDWVIGYGTGRDESVPDVVRLERENAALAVELQNVQTSFDRYREEVKYWIRQTLGPGLHAALDSMMGVLDERAHRLMDDRDPTNDWGPMEMDLLEGLDDGLDVNLFPDFPPVERPEDAPPPYSEHPPSHF</sequence>
<evidence type="ECO:0000256" key="1">
    <source>
        <dbReference type="SAM" id="MobiDB-lite"/>
    </source>
</evidence>
<dbReference type="EMBL" id="JAIZAY010000001">
    <property type="protein sequence ID" value="KAJ8049538.1"/>
    <property type="molecule type" value="Genomic_DNA"/>
</dbReference>
<reference evidence="2" key="1">
    <citation type="submission" date="2021-10" db="EMBL/GenBank/DDBJ databases">
        <title>Tropical sea cucumber genome reveals ecological adaptation and Cuvierian tubules defense mechanism.</title>
        <authorList>
            <person name="Chen T."/>
        </authorList>
    </citation>
    <scope>NUCLEOTIDE SEQUENCE</scope>
    <source>
        <strain evidence="2">Nanhai2018</strain>
        <tissue evidence="2">Muscle</tissue>
    </source>
</reference>
<keyword evidence="3" id="KW-1185">Reference proteome</keyword>
<proteinExistence type="predicted"/>
<dbReference type="AlphaFoldDB" id="A0A9Q1CRG9"/>
<evidence type="ECO:0000313" key="3">
    <source>
        <dbReference type="Proteomes" id="UP001152320"/>
    </source>
</evidence>
<name>A0A9Q1CRG9_HOLLE</name>
<comment type="caution">
    <text evidence="2">The sequence shown here is derived from an EMBL/GenBank/DDBJ whole genome shotgun (WGS) entry which is preliminary data.</text>
</comment>
<dbReference type="Proteomes" id="UP001152320">
    <property type="component" value="Chromosome 1"/>
</dbReference>
<evidence type="ECO:0000313" key="2">
    <source>
        <dbReference type="EMBL" id="KAJ8049538.1"/>
    </source>
</evidence>
<organism evidence="2 3">
    <name type="scientific">Holothuria leucospilota</name>
    <name type="common">Black long sea cucumber</name>
    <name type="synonym">Mertensiothuria leucospilota</name>
    <dbReference type="NCBI Taxonomy" id="206669"/>
    <lineage>
        <taxon>Eukaryota</taxon>
        <taxon>Metazoa</taxon>
        <taxon>Echinodermata</taxon>
        <taxon>Eleutherozoa</taxon>
        <taxon>Echinozoa</taxon>
        <taxon>Holothuroidea</taxon>
        <taxon>Aspidochirotacea</taxon>
        <taxon>Aspidochirotida</taxon>
        <taxon>Holothuriidae</taxon>
        <taxon>Holothuria</taxon>
    </lineage>
</organism>
<accession>A0A9Q1CRG9</accession>